<dbReference type="OrthoDB" id="9804645at2"/>
<sequence length="482" mass="51621">MRDLQSLRVGGVLAVFTAFLLGLVAAGMWVQSNARWAAHLNDARFAGAVLYDSLASGRAPPSGMSVSTLAPRDQQQAERGRFEAIADVPRPPIVTNFSIRPSLSGDRSSAPLVLAAISPDLRYPLASVSSRPDQTPAETMGSFAQLLATYCSNPVLIAKLGEAPWVRITGAGIWDCAAGPSDFRLLAGVLALLAIGMLFTLVLNTSARFADFAQMLRDRKRIGGPDVYETGGVQELRDIVSAVNTYLAIERDMLAERAAVLSGVSHDLGTPATRLKLRTALIQDNELRAKLESDIDSMTGIIESVLTYTRAELDAEAPRKISLTSLIESVVADYQDTGRPVEFQIGEKLSVRGGQSLFMSRRGSGTLPQDDKVIVFARPVALGRALSNLIENALKYGRRAKVSLERDADTAIITVEDEGTNVSAEKIATLVAPFKRGDNTQMIKGHGLGLTIVSTVANLHGGSLTFEPGAKGLLARLTILRQ</sequence>
<keyword evidence="9 13" id="KW-0418">Kinase</keyword>
<dbReference type="PANTHER" id="PTHR44936:SF5">
    <property type="entry name" value="SENSOR HISTIDINE KINASE ENVZ"/>
    <property type="match status" value="1"/>
</dbReference>
<dbReference type="CDD" id="cd00075">
    <property type="entry name" value="HATPase"/>
    <property type="match status" value="1"/>
</dbReference>
<evidence type="ECO:0000256" key="6">
    <source>
        <dbReference type="ARBA" id="ARBA00022553"/>
    </source>
</evidence>
<dbReference type="EC" id="2.7.13.3" evidence="3"/>
<organism evidence="13 14">
    <name type="scientific">Brevirhabdus pacifica</name>
    <dbReference type="NCBI Taxonomy" id="1267768"/>
    <lineage>
        <taxon>Bacteria</taxon>
        <taxon>Pseudomonadati</taxon>
        <taxon>Pseudomonadota</taxon>
        <taxon>Alphaproteobacteria</taxon>
        <taxon>Rhodobacterales</taxon>
        <taxon>Paracoccaceae</taxon>
        <taxon>Brevirhabdus</taxon>
    </lineage>
</organism>
<dbReference type="Proteomes" id="UP000187266">
    <property type="component" value="Chromosome"/>
</dbReference>
<evidence type="ECO:0000256" key="5">
    <source>
        <dbReference type="ARBA" id="ARBA00022519"/>
    </source>
</evidence>
<dbReference type="InterPro" id="IPR050980">
    <property type="entry name" value="2C_sensor_his_kinase"/>
</dbReference>
<comment type="subcellular location">
    <subcellularLocation>
        <location evidence="2">Cell inner membrane</location>
        <topology evidence="2">Multi-pass membrane protein</topology>
    </subcellularLocation>
</comment>
<protein>
    <recommendedName>
        <fullName evidence="3">histidine kinase</fullName>
        <ecNumber evidence="3">2.7.13.3</ecNumber>
    </recommendedName>
</protein>
<dbReference type="InterPro" id="IPR003661">
    <property type="entry name" value="HisK_dim/P_dom"/>
</dbReference>
<evidence type="ECO:0000256" key="12">
    <source>
        <dbReference type="ARBA" id="ARBA00023136"/>
    </source>
</evidence>
<evidence type="ECO:0000256" key="10">
    <source>
        <dbReference type="ARBA" id="ARBA00022989"/>
    </source>
</evidence>
<keyword evidence="12" id="KW-0472">Membrane</keyword>
<keyword evidence="10" id="KW-1133">Transmembrane helix</keyword>
<dbReference type="InterPro" id="IPR036890">
    <property type="entry name" value="HATPase_C_sf"/>
</dbReference>
<keyword evidence="6" id="KW-0597">Phosphoprotein</keyword>
<dbReference type="InterPro" id="IPR003594">
    <property type="entry name" value="HATPase_dom"/>
</dbReference>
<evidence type="ECO:0000256" key="9">
    <source>
        <dbReference type="ARBA" id="ARBA00022777"/>
    </source>
</evidence>
<keyword evidence="4" id="KW-1003">Cell membrane</keyword>
<reference evidence="13" key="1">
    <citation type="submission" date="2017-01" db="EMBL/GenBank/DDBJ databases">
        <title>Genomic analysis of Xuhuaishuia manganoxidans DY6-4.</title>
        <authorList>
            <person name="Wang X."/>
        </authorList>
    </citation>
    <scope>NUCLEOTIDE SEQUENCE [LARGE SCALE GENOMIC DNA]</scope>
    <source>
        <strain evidence="13">DY6-4</strain>
    </source>
</reference>
<evidence type="ECO:0000256" key="8">
    <source>
        <dbReference type="ARBA" id="ARBA00022692"/>
    </source>
</evidence>
<dbReference type="Gene3D" id="3.30.565.10">
    <property type="entry name" value="Histidine kinase-like ATPase, C-terminal domain"/>
    <property type="match status" value="1"/>
</dbReference>
<dbReference type="InterPro" id="IPR004358">
    <property type="entry name" value="Sig_transdc_His_kin-like_C"/>
</dbReference>
<keyword evidence="5" id="KW-0997">Cell inner membrane</keyword>
<accession>A0A1U7DGD8</accession>
<dbReference type="AlphaFoldDB" id="A0A1U7DGD8"/>
<keyword evidence="14" id="KW-1185">Reference proteome</keyword>
<dbReference type="PROSITE" id="PS50109">
    <property type="entry name" value="HIS_KIN"/>
    <property type="match status" value="1"/>
</dbReference>
<dbReference type="GO" id="GO:0000155">
    <property type="term" value="F:phosphorelay sensor kinase activity"/>
    <property type="evidence" value="ECO:0007669"/>
    <property type="project" value="InterPro"/>
</dbReference>
<evidence type="ECO:0000256" key="7">
    <source>
        <dbReference type="ARBA" id="ARBA00022679"/>
    </source>
</evidence>
<dbReference type="InterPro" id="IPR005467">
    <property type="entry name" value="His_kinase_dom"/>
</dbReference>
<dbReference type="PANTHER" id="PTHR44936">
    <property type="entry name" value="SENSOR PROTEIN CREC"/>
    <property type="match status" value="1"/>
</dbReference>
<accession>A0A2M9DFC1</accession>
<evidence type="ECO:0000313" key="13">
    <source>
        <dbReference type="EMBL" id="APX89064.1"/>
    </source>
</evidence>
<gene>
    <name evidence="13" type="ORF">BV394_04435</name>
</gene>
<dbReference type="SMART" id="SM00387">
    <property type="entry name" value="HATPase_c"/>
    <property type="match status" value="1"/>
</dbReference>
<dbReference type="GO" id="GO:0005886">
    <property type="term" value="C:plasma membrane"/>
    <property type="evidence" value="ECO:0007669"/>
    <property type="project" value="UniProtKB-SubCell"/>
</dbReference>
<dbReference type="SUPFAM" id="SSF55874">
    <property type="entry name" value="ATPase domain of HSP90 chaperone/DNA topoisomerase II/histidine kinase"/>
    <property type="match status" value="1"/>
</dbReference>
<evidence type="ECO:0000256" key="4">
    <source>
        <dbReference type="ARBA" id="ARBA00022475"/>
    </source>
</evidence>
<evidence type="ECO:0000256" key="1">
    <source>
        <dbReference type="ARBA" id="ARBA00000085"/>
    </source>
</evidence>
<keyword evidence="7" id="KW-0808">Transferase</keyword>
<keyword evidence="11" id="KW-0902">Two-component regulatory system</keyword>
<name>A0A1U7DGD8_9RHOB</name>
<dbReference type="SMART" id="SM00388">
    <property type="entry name" value="HisKA"/>
    <property type="match status" value="1"/>
</dbReference>
<dbReference type="InterPro" id="IPR036097">
    <property type="entry name" value="HisK_dim/P_sf"/>
</dbReference>
<dbReference type="CDD" id="cd00082">
    <property type="entry name" value="HisKA"/>
    <property type="match status" value="1"/>
</dbReference>
<proteinExistence type="predicted"/>
<dbReference type="RefSeq" id="WP_076979087.1">
    <property type="nucleotide sequence ID" value="NZ_CP019124.1"/>
</dbReference>
<keyword evidence="8" id="KW-0812">Transmembrane</keyword>
<dbReference type="EMBL" id="CP019124">
    <property type="protein sequence ID" value="APX89064.1"/>
    <property type="molecule type" value="Genomic_DNA"/>
</dbReference>
<dbReference type="Pfam" id="PF02518">
    <property type="entry name" value="HATPase_c"/>
    <property type="match status" value="1"/>
</dbReference>
<evidence type="ECO:0000313" key="14">
    <source>
        <dbReference type="Proteomes" id="UP000187266"/>
    </source>
</evidence>
<evidence type="ECO:0000256" key="2">
    <source>
        <dbReference type="ARBA" id="ARBA00004429"/>
    </source>
</evidence>
<dbReference type="PRINTS" id="PR00344">
    <property type="entry name" value="BCTRLSENSOR"/>
</dbReference>
<evidence type="ECO:0000256" key="11">
    <source>
        <dbReference type="ARBA" id="ARBA00023012"/>
    </source>
</evidence>
<dbReference type="SUPFAM" id="SSF47384">
    <property type="entry name" value="Homodimeric domain of signal transducing histidine kinase"/>
    <property type="match status" value="1"/>
</dbReference>
<comment type="catalytic activity">
    <reaction evidence="1">
        <text>ATP + protein L-histidine = ADP + protein N-phospho-L-histidine.</text>
        <dbReference type="EC" id="2.7.13.3"/>
    </reaction>
</comment>
<evidence type="ECO:0000256" key="3">
    <source>
        <dbReference type="ARBA" id="ARBA00012438"/>
    </source>
</evidence>
<dbReference type="STRING" id="1267768.BV394_04435"/>
<dbReference type="Gene3D" id="1.10.287.130">
    <property type="match status" value="1"/>
</dbReference>